<evidence type="ECO:0000313" key="1">
    <source>
        <dbReference type="EMBL" id="CAK7335653.1"/>
    </source>
</evidence>
<protein>
    <submittedName>
        <fullName evidence="1">Uncharacterized protein</fullName>
    </submittedName>
</protein>
<comment type="caution">
    <text evidence="1">The sequence shown here is derived from an EMBL/GenBank/DDBJ whole genome shotgun (WGS) entry which is preliminary data.</text>
</comment>
<keyword evidence="2" id="KW-1185">Reference proteome</keyword>
<gene>
    <name evidence="1" type="ORF">DCAF_LOCUS10652</name>
</gene>
<evidence type="ECO:0000313" key="2">
    <source>
        <dbReference type="Proteomes" id="UP001314170"/>
    </source>
</evidence>
<sequence length="130" mass="14894">MALVCLLKMVLNDQSWREKQPLDFEKSTRLPEKARIYIWRSVSKLGAEKRYYSNSTSGGHALPSRNLLQLKSKTQEANVVERELVKTSASRALLPLTRNRCSLIKTLKHFASNFQTLFTYRESSPASIYG</sequence>
<dbReference type="AlphaFoldDB" id="A0AAV1RJV8"/>
<proteinExistence type="predicted"/>
<organism evidence="1 2">
    <name type="scientific">Dovyalis caffra</name>
    <dbReference type="NCBI Taxonomy" id="77055"/>
    <lineage>
        <taxon>Eukaryota</taxon>
        <taxon>Viridiplantae</taxon>
        <taxon>Streptophyta</taxon>
        <taxon>Embryophyta</taxon>
        <taxon>Tracheophyta</taxon>
        <taxon>Spermatophyta</taxon>
        <taxon>Magnoliopsida</taxon>
        <taxon>eudicotyledons</taxon>
        <taxon>Gunneridae</taxon>
        <taxon>Pentapetalae</taxon>
        <taxon>rosids</taxon>
        <taxon>fabids</taxon>
        <taxon>Malpighiales</taxon>
        <taxon>Salicaceae</taxon>
        <taxon>Flacourtieae</taxon>
        <taxon>Dovyalis</taxon>
    </lineage>
</organism>
<reference evidence="1 2" key="1">
    <citation type="submission" date="2024-01" db="EMBL/GenBank/DDBJ databases">
        <authorList>
            <person name="Waweru B."/>
        </authorList>
    </citation>
    <scope>NUCLEOTIDE SEQUENCE [LARGE SCALE GENOMIC DNA]</scope>
</reference>
<dbReference type="EMBL" id="CAWUPB010000994">
    <property type="protein sequence ID" value="CAK7335653.1"/>
    <property type="molecule type" value="Genomic_DNA"/>
</dbReference>
<dbReference type="Proteomes" id="UP001314170">
    <property type="component" value="Unassembled WGS sequence"/>
</dbReference>
<name>A0AAV1RJV8_9ROSI</name>
<accession>A0AAV1RJV8</accession>